<evidence type="ECO:0000313" key="1">
    <source>
        <dbReference type="EMBL" id="KAH6947609.1"/>
    </source>
</evidence>
<comment type="caution">
    <text evidence="1">The sequence shown here is derived from an EMBL/GenBank/DDBJ whole genome shotgun (WGS) entry which is preliminary data.</text>
</comment>
<dbReference type="Proteomes" id="UP000821845">
    <property type="component" value="Chromosome 1"/>
</dbReference>
<gene>
    <name evidence="1" type="ORF">HPB50_020186</name>
</gene>
<reference evidence="1" key="1">
    <citation type="submission" date="2020-05" db="EMBL/GenBank/DDBJ databases">
        <title>Large-scale comparative analyses of tick genomes elucidate their genetic diversity and vector capacities.</title>
        <authorList>
            <person name="Jia N."/>
            <person name="Wang J."/>
            <person name="Shi W."/>
            <person name="Du L."/>
            <person name="Sun Y."/>
            <person name="Zhan W."/>
            <person name="Jiang J."/>
            <person name="Wang Q."/>
            <person name="Zhang B."/>
            <person name="Ji P."/>
            <person name="Sakyi L.B."/>
            <person name="Cui X."/>
            <person name="Yuan T."/>
            <person name="Jiang B."/>
            <person name="Yang W."/>
            <person name="Lam T.T.-Y."/>
            <person name="Chang Q."/>
            <person name="Ding S."/>
            <person name="Wang X."/>
            <person name="Zhu J."/>
            <person name="Ruan X."/>
            <person name="Zhao L."/>
            <person name="Wei J."/>
            <person name="Que T."/>
            <person name="Du C."/>
            <person name="Cheng J."/>
            <person name="Dai P."/>
            <person name="Han X."/>
            <person name="Huang E."/>
            <person name="Gao Y."/>
            <person name="Liu J."/>
            <person name="Shao H."/>
            <person name="Ye R."/>
            <person name="Li L."/>
            <person name="Wei W."/>
            <person name="Wang X."/>
            <person name="Wang C."/>
            <person name="Yang T."/>
            <person name="Huo Q."/>
            <person name="Li W."/>
            <person name="Guo W."/>
            <person name="Chen H."/>
            <person name="Zhou L."/>
            <person name="Ni X."/>
            <person name="Tian J."/>
            <person name="Zhou Y."/>
            <person name="Sheng Y."/>
            <person name="Liu T."/>
            <person name="Pan Y."/>
            <person name="Xia L."/>
            <person name="Li J."/>
            <person name="Zhao F."/>
            <person name="Cao W."/>
        </authorList>
    </citation>
    <scope>NUCLEOTIDE SEQUENCE</scope>
    <source>
        <strain evidence="1">Hyas-2018</strain>
    </source>
</reference>
<evidence type="ECO:0000313" key="2">
    <source>
        <dbReference type="Proteomes" id="UP000821845"/>
    </source>
</evidence>
<name>A0ACB7TN91_HYAAI</name>
<sequence>MGIGQLAKQCGFGTGAEAIIQPEKEHAQCAMQQLEGLQVDAVTSITQLCTPPHARCSKQVPHASVEARVCSCSSSQHELGRHVTNRGGELQEADFRGICSPDQRGPSSMPAFVAALHNIGRIFPAALRAVGTMKNVTRKDTGSRNQEEPITNLINQWRSAAQQAILDFQEHMAEPKPGLKDILSNFQIEPSVIGYSEDDDCFV</sequence>
<protein>
    <submittedName>
        <fullName evidence="1">Uncharacterized protein</fullName>
    </submittedName>
</protein>
<dbReference type="EMBL" id="CM023481">
    <property type="protein sequence ID" value="KAH6947609.1"/>
    <property type="molecule type" value="Genomic_DNA"/>
</dbReference>
<proteinExistence type="predicted"/>
<accession>A0ACB7TN91</accession>
<keyword evidence="2" id="KW-1185">Reference proteome</keyword>
<organism evidence="1 2">
    <name type="scientific">Hyalomma asiaticum</name>
    <name type="common">Tick</name>
    <dbReference type="NCBI Taxonomy" id="266040"/>
    <lineage>
        <taxon>Eukaryota</taxon>
        <taxon>Metazoa</taxon>
        <taxon>Ecdysozoa</taxon>
        <taxon>Arthropoda</taxon>
        <taxon>Chelicerata</taxon>
        <taxon>Arachnida</taxon>
        <taxon>Acari</taxon>
        <taxon>Parasitiformes</taxon>
        <taxon>Ixodida</taxon>
        <taxon>Ixodoidea</taxon>
        <taxon>Ixodidae</taxon>
        <taxon>Hyalomminae</taxon>
        <taxon>Hyalomma</taxon>
    </lineage>
</organism>